<dbReference type="AlphaFoldDB" id="A0A7W7I3J7"/>
<dbReference type="Proteomes" id="UP000578112">
    <property type="component" value="Unassembled WGS sequence"/>
</dbReference>
<dbReference type="InterPro" id="IPR045486">
    <property type="entry name" value="fvmX7"/>
</dbReference>
<dbReference type="RefSeq" id="WP_184996777.1">
    <property type="nucleotide sequence ID" value="NZ_BOMK01000021.1"/>
</dbReference>
<reference evidence="2 3" key="1">
    <citation type="submission" date="2020-08" db="EMBL/GenBank/DDBJ databases">
        <title>Sequencing the genomes of 1000 actinobacteria strains.</title>
        <authorList>
            <person name="Klenk H.-P."/>
        </authorList>
    </citation>
    <scope>NUCLEOTIDE SEQUENCE [LARGE SCALE GENOMIC DNA]</scope>
    <source>
        <strain evidence="2 3">DSM 43149</strain>
    </source>
</reference>
<name>A0A7W7I3J7_9ACTN</name>
<proteinExistence type="predicted"/>
<evidence type="ECO:0000259" key="1">
    <source>
        <dbReference type="Pfam" id="PF20005"/>
    </source>
</evidence>
<feature type="domain" description="FtsH ternary system" evidence="1">
    <location>
        <begin position="62"/>
        <end position="470"/>
    </location>
</feature>
<dbReference type="Pfam" id="PF20005">
    <property type="entry name" value="fvmX7"/>
    <property type="match status" value="1"/>
</dbReference>
<organism evidence="2 3">
    <name type="scientific">Actinoplanes digitatis</name>
    <dbReference type="NCBI Taxonomy" id="1868"/>
    <lineage>
        <taxon>Bacteria</taxon>
        <taxon>Bacillati</taxon>
        <taxon>Actinomycetota</taxon>
        <taxon>Actinomycetes</taxon>
        <taxon>Micromonosporales</taxon>
        <taxon>Micromonosporaceae</taxon>
        <taxon>Actinoplanes</taxon>
    </lineage>
</organism>
<protein>
    <recommendedName>
        <fullName evidence="1">FtsH ternary system domain-containing protein</fullName>
    </recommendedName>
</protein>
<keyword evidence="3" id="KW-1185">Reference proteome</keyword>
<sequence>MTGRRRDQHQTRPVVPERRAALAIERVDDPEPGAAGPVAPVEPFAPAYRIAAAPFASWAELAAGFPDAGAALACAGHLIGVYGGDCLRAHTRAGEWWLTMSVEPDHGRSAVYAAGGVLYALVDGRFTRDRGFGRLPATVGRDTVEPDSLADLPLLELLREAGLRPIRGVPRTAATLLLPGRVAAGAMRRALDVGLEVSFQPVRLAPLFGDAGVPTDGHPVARVDLTAPDGVISPTLLDAFGRLPLTLVARQGGPDRNVLLQHRRASPMPDAHLALLVEEGGSWVLADAAFGCWRLMELAGPQDAADLVMAGPGYRLRDSGSPAAAGEAPAPPVVRVVADRAANRRSDAMLLTDAELGGLAALLEGHPVADLAEIVYGDTWHLVMAPGGLLETFPVGQPLTCIGPGLLYIGRGRRLSPELPPAARRRIFATDPEHAIVLLGDRGLRFRLGERRPVWSLWAVSGPPMETQLPGDTVAALAALDPQPPVRRLPAGPWRRLARDAGHDTPDELLRQALVAEAAGDLVAAAELHRRRGDPYRAGTLYERAAEQGL</sequence>
<dbReference type="EMBL" id="JACHNH010000001">
    <property type="protein sequence ID" value="MBB4765764.1"/>
    <property type="molecule type" value="Genomic_DNA"/>
</dbReference>
<gene>
    <name evidence="2" type="ORF">BJ971_006320</name>
</gene>
<comment type="caution">
    <text evidence="2">The sequence shown here is derived from an EMBL/GenBank/DDBJ whole genome shotgun (WGS) entry which is preliminary data.</text>
</comment>
<evidence type="ECO:0000313" key="2">
    <source>
        <dbReference type="EMBL" id="MBB4765764.1"/>
    </source>
</evidence>
<evidence type="ECO:0000313" key="3">
    <source>
        <dbReference type="Proteomes" id="UP000578112"/>
    </source>
</evidence>
<accession>A0A7W7I3J7</accession>